<accession>A0A175R4S6</accession>
<evidence type="ECO:0000313" key="7">
    <source>
        <dbReference type="EMBL" id="KTR01423.1"/>
    </source>
</evidence>
<dbReference type="GO" id="GO:0003677">
    <property type="term" value="F:DNA binding"/>
    <property type="evidence" value="ECO:0007669"/>
    <property type="project" value="UniProtKB-UniRule"/>
</dbReference>
<dbReference type="Gene3D" id="1.10.357.10">
    <property type="entry name" value="Tetracycline Repressor, domain 2"/>
    <property type="match status" value="1"/>
</dbReference>
<keyword evidence="3" id="KW-0804">Transcription</keyword>
<dbReference type="Proteomes" id="UP000078529">
    <property type="component" value="Unassembled WGS sequence"/>
</dbReference>
<reference evidence="8 9" key="1">
    <citation type="journal article" date="2016" name="Front. Microbiol.">
        <title>Genomic Resource of Rice Seed Associated Bacteria.</title>
        <authorList>
            <person name="Midha S."/>
            <person name="Bansal K."/>
            <person name="Sharma S."/>
            <person name="Kumar N."/>
            <person name="Patil P.P."/>
            <person name="Chaudhry V."/>
            <person name="Patil P.B."/>
        </authorList>
    </citation>
    <scope>NUCLEOTIDE SEQUENCE [LARGE SCALE GENOMIC DNA]</scope>
    <source>
        <strain evidence="6 8">NS226</strain>
        <strain evidence="7 9">NS365</strain>
    </source>
</reference>
<comment type="caution">
    <text evidence="6">The sequence shown here is derived from an EMBL/GenBank/DDBJ whole genome shotgun (WGS) entry which is preliminary data.</text>
</comment>
<keyword evidence="1" id="KW-0805">Transcription regulation</keyword>
<dbReference type="EMBL" id="LDPZ01000049">
    <property type="protein sequence ID" value="KTQ86463.1"/>
    <property type="molecule type" value="Genomic_DNA"/>
</dbReference>
<dbReference type="Gene3D" id="1.10.10.60">
    <property type="entry name" value="Homeodomain-like"/>
    <property type="match status" value="1"/>
</dbReference>
<dbReference type="InterPro" id="IPR036271">
    <property type="entry name" value="Tet_transcr_reg_TetR-rel_C_sf"/>
</dbReference>
<sequence length="207" mass="22056">MGRNRSFEESEALDRAVERFWSHGYAASSVRDLGRAMGMNPASFYNAFGDKRSLFKRSLQHYLDGSSRKRVALLDASPAPREAIVAFLDAVVEASARSRDGCLLVNSAAEVAAHDRELCDDVAAGLREVEEALHRAVLRGQADGSISNRLDAAAFAKAILGTIVSIRVMARTAAGTAYLRALADTQIAMLSPVPPDGIGSEHPTAGG</sequence>
<dbReference type="InterPro" id="IPR001647">
    <property type="entry name" value="HTH_TetR"/>
</dbReference>
<evidence type="ECO:0000256" key="4">
    <source>
        <dbReference type="PROSITE-ProRule" id="PRU00335"/>
    </source>
</evidence>
<evidence type="ECO:0000313" key="9">
    <source>
        <dbReference type="Proteomes" id="UP000078529"/>
    </source>
</evidence>
<dbReference type="PANTHER" id="PTHR47506">
    <property type="entry name" value="TRANSCRIPTIONAL REGULATORY PROTEIN"/>
    <property type="match status" value="1"/>
</dbReference>
<dbReference type="OrthoDB" id="9795242at2"/>
<evidence type="ECO:0000256" key="3">
    <source>
        <dbReference type="ARBA" id="ARBA00023163"/>
    </source>
</evidence>
<dbReference type="Proteomes" id="UP000078272">
    <property type="component" value="Unassembled WGS sequence"/>
</dbReference>
<dbReference type="EMBL" id="LDQA01000100">
    <property type="protein sequence ID" value="KTR01423.1"/>
    <property type="molecule type" value="Genomic_DNA"/>
</dbReference>
<dbReference type="PROSITE" id="PS50977">
    <property type="entry name" value="HTH_TETR_2"/>
    <property type="match status" value="1"/>
</dbReference>
<evidence type="ECO:0000313" key="8">
    <source>
        <dbReference type="Proteomes" id="UP000078272"/>
    </source>
</evidence>
<dbReference type="InterPro" id="IPR011075">
    <property type="entry name" value="TetR_C"/>
</dbReference>
<keyword evidence="9" id="KW-1185">Reference proteome</keyword>
<dbReference type="AlphaFoldDB" id="A0A175R4S6"/>
<evidence type="ECO:0000313" key="6">
    <source>
        <dbReference type="EMBL" id="KTQ86463.1"/>
    </source>
</evidence>
<dbReference type="RefSeq" id="WP_082640332.1">
    <property type="nucleotide sequence ID" value="NZ_LDPZ01000049.1"/>
</dbReference>
<feature type="DNA-binding region" description="H-T-H motif" evidence="4">
    <location>
        <begin position="29"/>
        <end position="48"/>
    </location>
</feature>
<evidence type="ECO:0000256" key="2">
    <source>
        <dbReference type="ARBA" id="ARBA00023125"/>
    </source>
</evidence>
<evidence type="ECO:0000259" key="5">
    <source>
        <dbReference type="PROSITE" id="PS50977"/>
    </source>
</evidence>
<dbReference type="PANTHER" id="PTHR47506:SF1">
    <property type="entry name" value="HTH-TYPE TRANSCRIPTIONAL REGULATOR YJDC"/>
    <property type="match status" value="1"/>
</dbReference>
<dbReference type="PATRIC" id="fig|401562.3.peg.3531"/>
<organism evidence="6 8">
    <name type="scientific">Aureimonas ureilytica</name>
    <dbReference type="NCBI Taxonomy" id="401562"/>
    <lineage>
        <taxon>Bacteria</taxon>
        <taxon>Pseudomonadati</taxon>
        <taxon>Pseudomonadota</taxon>
        <taxon>Alphaproteobacteria</taxon>
        <taxon>Hyphomicrobiales</taxon>
        <taxon>Aurantimonadaceae</taxon>
        <taxon>Aureimonas</taxon>
    </lineage>
</organism>
<gene>
    <name evidence="6" type="ORF">NS226_17950</name>
    <name evidence="7" type="ORF">NS365_22710</name>
</gene>
<dbReference type="InterPro" id="IPR009057">
    <property type="entry name" value="Homeodomain-like_sf"/>
</dbReference>
<dbReference type="SUPFAM" id="SSF46689">
    <property type="entry name" value="Homeodomain-like"/>
    <property type="match status" value="1"/>
</dbReference>
<feature type="domain" description="HTH tetR-type" evidence="5">
    <location>
        <begin position="6"/>
        <end position="66"/>
    </location>
</feature>
<dbReference type="STRING" id="401562.NS365_22710"/>
<protein>
    <recommendedName>
        <fullName evidence="5">HTH tetR-type domain-containing protein</fullName>
    </recommendedName>
</protein>
<evidence type="ECO:0000256" key="1">
    <source>
        <dbReference type="ARBA" id="ARBA00023015"/>
    </source>
</evidence>
<dbReference type="SUPFAM" id="SSF48498">
    <property type="entry name" value="Tetracyclin repressor-like, C-terminal domain"/>
    <property type="match status" value="1"/>
</dbReference>
<proteinExistence type="predicted"/>
<dbReference type="Pfam" id="PF00440">
    <property type="entry name" value="TetR_N"/>
    <property type="match status" value="1"/>
</dbReference>
<name>A0A175R4S6_9HYPH</name>
<keyword evidence="2 4" id="KW-0238">DNA-binding</keyword>
<dbReference type="Pfam" id="PF16925">
    <property type="entry name" value="TetR_C_13"/>
    <property type="match status" value="1"/>
</dbReference>